<dbReference type="PANTHER" id="PTHR40040">
    <property type="entry name" value="SMALL HYDROPHOBIC PROTEIN-RELATED"/>
    <property type="match status" value="1"/>
</dbReference>
<dbReference type="Proteomes" id="UP001631957">
    <property type="component" value="Unassembled WGS sequence"/>
</dbReference>
<dbReference type="RefSeq" id="WP_055721662.1">
    <property type="nucleotide sequence ID" value="NZ_JBJVNI010000006.1"/>
</dbReference>
<evidence type="ECO:0000313" key="2">
    <source>
        <dbReference type="EMBL" id="MFM9609623.1"/>
    </source>
</evidence>
<gene>
    <name evidence="2" type="ORF">ACKI18_13010</name>
</gene>
<dbReference type="PANTHER" id="PTHR40040:SF1">
    <property type="entry name" value="MEMBRANE PROTEIN"/>
    <property type="match status" value="1"/>
</dbReference>
<keyword evidence="1" id="KW-0472">Membrane</keyword>
<keyword evidence="1" id="KW-0812">Transmembrane</keyword>
<keyword evidence="3" id="KW-1185">Reference proteome</keyword>
<keyword evidence="1" id="KW-1133">Transmembrane helix</keyword>
<protein>
    <submittedName>
        <fullName evidence="2">DUF4190 domain-containing protein</fullName>
    </submittedName>
</protein>
<comment type="caution">
    <text evidence="2">The sequence shown here is derived from an EMBL/GenBank/DDBJ whole genome shotgun (WGS) entry which is preliminary data.</text>
</comment>
<organism evidence="2 3">
    <name type="scientific">Streptomyces niveiscabiei</name>
    <dbReference type="NCBI Taxonomy" id="164115"/>
    <lineage>
        <taxon>Bacteria</taxon>
        <taxon>Bacillati</taxon>
        <taxon>Actinomycetota</taxon>
        <taxon>Actinomycetes</taxon>
        <taxon>Kitasatosporales</taxon>
        <taxon>Streptomycetaceae</taxon>
        <taxon>Streptomyces</taxon>
    </lineage>
</organism>
<feature type="transmembrane region" description="Helical" evidence="1">
    <location>
        <begin position="24"/>
        <end position="51"/>
    </location>
</feature>
<sequence>MLRLTAAPTPTSQSTPRDPDGMAVASFILGLVGLLVLNLFLGPIAIALATISLLRGTTRQGRALLGLTLGIADLIVLFAFMQADASISWSF</sequence>
<evidence type="ECO:0000256" key="1">
    <source>
        <dbReference type="SAM" id="Phobius"/>
    </source>
</evidence>
<dbReference type="InterPro" id="IPR055338">
    <property type="entry name" value="YqfX-like"/>
</dbReference>
<evidence type="ECO:0000313" key="3">
    <source>
        <dbReference type="Proteomes" id="UP001631957"/>
    </source>
</evidence>
<proteinExistence type="predicted"/>
<name>A0ABW9HS03_9ACTN</name>
<feature type="transmembrane region" description="Helical" evidence="1">
    <location>
        <begin position="63"/>
        <end position="83"/>
    </location>
</feature>
<accession>A0ABW9HS03</accession>
<dbReference type="EMBL" id="JBJVNI010000006">
    <property type="protein sequence ID" value="MFM9609623.1"/>
    <property type="molecule type" value="Genomic_DNA"/>
</dbReference>
<reference evidence="2 3" key="1">
    <citation type="submission" date="2024-12" db="EMBL/GenBank/DDBJ databases">
        <title>Forecasting of Potato common scab and diversities of Pathogenic streptomyces spp. in china.</title>
        <authorList>
            <person name="Handique U."/>
            <person name="Wu J."/>
        </authorList>
    </citation>
    <scope>NUCLEOTIDE SEQUENCE [LARGE SCALE GENOMIC DNA]</scope>
    <source>
        <strain evidence="2 3">ZRIMU1530</strain>
    </source>
</reference>